<accession>A0A8T7M909</accession>
<organism evidence="1 3">
    <name type="scientific">Candidatus Chlorohelix allophototropha</name>
    <dbReference type="NCBI Taxonomy" id="3003348"/>
    <lineage>
        <taxon>Bacteria</taxon>
        <taxon>Bacillati</taxon>
        <taxon>Chloroflexota</taxon>
        <taxon>Chloroflexia</taxon>
        <taxon>Candidatus Chloroheliales</taxon>
        <taxon>Candidatus Chloroheliaceae</taxon>
        <taxon>Candidatus Chlorohelix</taxon>
    </lineage>
</organism>
<sequence length="67" mass="7236">MAFIVGWGREEQSIPGGSRTAPTGSEVRVGRGASGCARVGWLLSGDGDRRNQYRAVHKPPYKTIFMG</sequence>
<name>A0A8T7M909_9CHLR</name>
<evidence type="ECO:0000313" key="1">
    <source>
        <dbReference type="EMBL" id="NWJ48610.1"/>
    </source>
</evidence>
<reference evidence="1 3" key="1">
    <citation type="submission" date="2020-06" db="EMBL/GenBank/DDBJ databases">
        <title>Anoxygenic phototrophic Chloroflexota member uses a Type I reaction center.</title>
        <authorList>
            <person name="Tsuji J.M."/>
            <person name="Shaw N.A."/>
            <person name="Nagashima S."/>
            <person name="Venkiteswaran J."/>
            <person name="Schiff S.L."/>
            <person name="Hanada S."/>
            <person name="Tank M."/>
            <person name="Neufeld J.D."/>
        </authorList>
    </citation>
    <scope>NUCLEOTIDE SEQUENCE [LARGE SCALE GENOMIC DNA]</scope>
    <source>
        <strain evidence="1">L227-S17</strain>
    </source>
</reference>
<evidence type="ECO:0000313" key="3">
    <source>
        <dbReference type="Proteomes" id="UP000521676"/>
    </source>
</evidence>
<dbReference type="EMBL" id="CP128400">
    <property type="protein sequence ID" value="WJW68540.1"/>
    <property type="molecule type" value="Genomic_DNA"/>
</dbReference>
<protein>
    <submittedName>
        <fullName evidence="1">Uncharacterized protein</fullName>
    </submittedName>
</protein>
<reference evidence="2" key="2">
    <citation type="journal article" date="2024" name="Nature">
        <title>Anoxygenic phototroph of the Chloroflexota uses a type I reaction centre.</title>
        <authorList>
            <person name="Tsuji J.M."/>
            <person name="Shaw N.A."/>
            <person name="Nagashima S."/>
            <person name="Venkiteswaran J.J."/>
            <person name="Schiff S.L."/>
            <person name="Watanabe T."/>
            <person name="Fukui M."/>
            <person name="Hanada S."/>
            <person name="Tank M."/>
            <person name="Neufeld J.D."/>
        </authorList>
    </citation>
    <scope>NUCLEOTIDE SEQUENCE</scope>
    <source>
        <strain evidence="2">L227-S17</strain>
    </source>
</reference>
<dbReference type="Proteomes" id="UP000521676">
    <property type="component" value="Unassembled WGS sequence"/>
</dbReference>
<proteinExistence type="predicted"/>
<dbReference type="RefSeq" id="WP_341470446.1">
    <property type="nucleotide sequence ID" value="NZ_CP128400.1"/>
</dbReference>
<dbReference type="Proteomes" id="UP001431572">
    <property type="component" value="Chromosome 2"/>
</dbReference>
<gene>
    <name evidence="1" type="ORF">HXX08_22350</name>
    <name evidence="2" type="ORF">OZ401_004154</name>
</gene>
<evidence type="ECO:0000313" key="4">
    <source>
        <dbReference type="Proteomes" id="UP001431572"/>
    </source>
</evidence>
<evidence type="ECO:0000313" key="2">
    <source>
        <dbReference type="EMBL" id="WJW68540.1"/>
    </source>
</evidence>
<dbReference type="AlphaFoldDB" id="A0A8T7M909"/>
<keyword evidence="4" id="KW-1185">Reference proteome</keyword>
<dbReference type="EMBL" id="JACATZ010000003">
    <property type="protein sequence ID" value="NWJ48610.1"/>
    <property type="molecule type" value="Genomic_DNA"/>
</dbReference>